<protein>
    <submittedName>
        <fullName evidence="2">Uncharacterized protein</fullName>
    </submittedName>
</protein>
<reference evidence="2 3" key="1">
    <citation type="submission" date="2019-03" db="EMBL/GenBank/DDBJ databases">
        <title>First draft genome of Liparis tanakae, snailfish: a comprehensive survey of snailfish specific genes.</title>
        <authorList>
            <person name="Kim W."/>
            <person name="Song I."/>
            <person name="Jeong J.-H."/>
            <person name="Kim D."/>
            <person name="Kim S."/>
            <person name="Ryu S."/>
            <person name="Song J.Y."/>
            <person name="Lee S.K."/>
        </authorList>
    </citation>
    <scope>NUCLEOTIDE SEQUENCE [LARGE SCALE GENOMIC DNA]</scope>
    <source>
        <tissue evidence="2">Muscle</tissue>
    </source>
</reference>
<sequence length="73" mass="7853">MLRQHFRPPAEQTQPTASGAAEQLTAPEAALLEAKTATRPPGLTGVSFWAGRGNLTADATRRSTPHGRHYKDT</sequence>
<dbReference type="AlphaFoldDB" id="A0A4Z2E332"/>
<dbReference type="EMBL" id="SRLO01019529">
    <property type="protein sequence ID" value="TNN23168.1"/>
    <property type="molecule type" value="Genomic_DNA"/>
</dbReference>
<feature type="region of interest" description="Disordered" evidence="1">
    <location>
        <begin position="54"/>
        <end position="73"/>
    </location>
</feature>
<proteinExistence type="predicted"/>
<evidence type="ECO:0000313" key="3">
    <source>
        <dbReference type="Proteomes" id="UP000314294"/>
    </source>
</evidence>
<dbReference type="Proteomes" id="UP000314294">
    <property type="component" value="Unassembled WGS sequence"/>
</dbReference>
<gene>
    <name evidence="2" type="ORF">EYF80_066713</name>
</gene>
<organism evidence="2 3">
    <name type="scientific">Liparis tanakae</name>
    <name type="common">Tanaka's snailfish</name>
    <dbReference type="NCBI Taxonomy" id="230148"/>
    <lineage>
        <taxon>Eukaryota</taxon>
        <taxon>Metazoa</taxon>
        <taxon>Chordata</taxon>
        <taxon>Craniata</taxon>
        <taxon>Vertebrata</taxon>
        <taxon>Euteleostomi</taxon>
        <taxon>Actinopterygii</taxon>
        <taxon>Neopterygii</taxon>
        <taxon>Teleostei</taxon>
        <taxon>Neoteleostei</taxon>
        <taxon>Acanthomorphata</taxon>
        <taxon>Eupercaria</taxon>
        <taxon>Perciformes</taxon>
        <taxon>Cottioidei</taxon>
        <taxon>Cottales</taxon>
        <taxon>Liparidae</taxon>
        <taxon>Liparis</taxon>
    </lineage>
</organism>
<accession>A0A4Z2E332</accession>
<evidence type="ECO:0000256" key="1">
    <source>
        <dbReference type="SAM" id="MobiDB-lite"/>
    </source>
</evidence>
<comment type="caution">
    <text evidence="2">The sequence shown here is derived from an EMBL/GenBank/DDBJ whole genome shotgun (WGS) entry which is preliminary data.</text>
</comment>
<feature type="region of interest" description="Disordered" evidence="1">
    <location>
        <begin position="1"/>
        <end position="22"/>
    </location>
</feature>
<evidence type="ECO:0000313" key="2">
    <source>
        <dbReference type="EMBL" id="TNN23168.1"/>
    </source>
</evidence>
<keyword evidence="3" id="KW-1185">Reference proteome</keyword>
<name>A0A4Z2E332_9TELE</name>
<feature type="compositionally biased region" description="Basic residues" evidence="1">
    <location>
        <begin position="63"/>
        <end position="73"/>
    </location>
</feature>